<protein>
    <submittedName>
        <fullName evidence="1">Uncharacterized protein</fullName>
    </submittedName>
</protein>
<organism evidence="1 2">
    <name type="scientific">Vararia minispora EC-137</name>
    <dbReference type="NCBI Taxonomy" id="1314806"/>
    <lineage>
        <taxon>Eukaryota</taxon>
        <taxon>Fungi</taxon>
        <taxon>Dikarya</taxon>
        <taxon>Basidiomycota</taxon>
        <taxon>Agaricomycotina</taxon>
        <taxon>Agaricomycetes</taxon>
        <taxon>Russulales</taxon>
        <taxon>Lachnocladiaceae</taxon>
        <taxon>Vararia</taxon>
    </lineage>
</organism>
<sequence>MDTPTGSFLPTRHRVLRQTLPPFKTEFDETPAGPSRLSPLASLKTPFADDADDLDATPRLAVKSSLPSPLIPALSQDASVAATPSDRLRALIRGSSATPSVANRTTQLMDVPPPSITSGNDSDFEPPPRWNGNQASSSSARVRNLFSHGLSDTPRRAIVRRNSVDAGEISDSPRMERIVHERLKNKGKRKSLSDDERDKSTVAYADNNSPSSRAIDIEALRNRILSSSLNDHSNAPSDISLSDIEPAGAADERSNNHTAALLRKVTENASQGINGNTTLASSLRSIAFPSQIHNGSDLLEEDSEMQRAMGAMDSFDAETSHRGQPSFPSKHQSSTPGRAARPRAALGRAESLAEGQLSSNVARKTSGDNYKRFSVDSESLGSMSSRSQSPSRPETLQKDMFHHHRNSHSRTGSPMPEPRSRRGSVVSVKGVDNNLSTNSRGGSLGPDADIDEHLKDPDWERKHERERAWNRPANVVHSKSPPLSERVRTYSHPVHPSYSISSLSPNSLRADSPDPEVESTRERNRGSPHPYWSHTPSTHPRGSVSPIPQPARTRRQSSGSLSIPHRPSSSLSMHSSPPSTPDPEEERMRERNWNSPHPNWSHEKHPHYSRRSLSPLPSEPIPISQARTRTNSTGGAHTSSPRPRSPLPGHQLGHHQRPSSSLSSHSSHSSQDLEEEHMRERNWNSPHPSWSQPQLRPRRSVSPVPPSLSYSLTRTRSMGAAMKSSTPTSTPPAALPSRTSLAVASRPARSSLSSPHDKEPLRSTSPKPPAKPLSAASTSSIPKLVSNSQSTPLPSSSTAHVNGRTNIKGPGFSAGINWQFPRRSKMELPPLDGEEGSLERPVSKASSKIPIRSPEKMPRAERYVGKDEENAPAALRHKRANTEFIEANGAVPPRIVVETEEEDEEEVRMSLEDDHDDSMRESDLDASIVDASTPVVRPITIPPADGDPSAVDPGGQVLSELKAAPEPGPEPEPEPELEPSLVARVDSSQVKGIAQPEPGHVSSSPLPTQPSFSDLITPPKRPTFSAVKLEAISPSPSQGLPDLPDLPSDDDTAELPPISQPNFSHMKTPRPPGAWLTTPGPPQPNSAEPEATPSRVRTRANSVGTSVEQRIPPSALARTSASLGRSNTLPARTPALPGGWIPTPDVAPNTLRRKSVRFEAPPMTSESSTRTSTFTSEPLPAPAFEDTLSSFQVVEMPEQTSLELGSASIEAPSFEGVAESSPVSQNGSRSVEERPRTPERKNASPEMERKLRKSPSVRLVDEYGRARDMEIAVREVDAEKVMVTEWDKLRAAKGKERDKDTENHRERGKETARREKGKAKEEPKQDKSMSMRMPGGSLRTPRNKSAVRMLDAMGREVEEDQNDSDVTVTEVKMSRAESIAHLRHTLAELKDGFSALDSSDESRVNDAQFDELEEVSRAARETRSKIARSLHQIREQQEPRRSRWWKPMSTLPGRSLSWFFWTVFLTQFILALYMYR</sequence>
<name>A0ACB8QGX7_9AGAM</name>
<dbReference type="EMBL" id="MU273599">
    <property type="protein sequence ID" value="KAI0030930.1"/>
    <property type="molecule type" value="Genomic_DNA"/>
</dbReference>
<evidence type="ECO:0000313" key="2">
    <source>
        <dbReference type="Proteomes" id="UP000814128"/>
    </source>
</evidence>
<proteinExistence type="predicted"/>
<dbReference type="Proteomes" id="UP000814128">
    <property type="component" value="Unassembled WGS sequence"/>
</dbReference>
<gene>
    <name evidence="1" type="ORF">K488DRAFT_87282</name>
</gene>
<evidence type="ECO:0000313" key="1">
    <source>
        <dbReference type="EMBL" id="KAI0030930.1"/>
    </source>
</evidence>
<comment type="caution">
    <text evidence="1">The sequence shown here is derived from an EMBL/GenBank/DDBJ whole genome shotgun (WGS) entry which is preliminary data.</text>
</comment>
<reference evidence="1" key="1">
    <citation type="submission" date="2021-02" db="EMBL/GenBank/DDBJ databases">
        <authorList>
            <consortium name="DOE Joint Genome Institute"/>
            <person name="Ahrendt S."/>
            <person name="Looney B.P."/>
            <person name="Miyauchi S."/>
            <person name="Morin E."/>
            <person name="Drula E."/>
            <person name="Courty P.E."/>
            <person name="Chicoki N."/>
            <person name="Fauchery L."/>
            <person name="Kohler A."/>
            <person name="Kuo A."/>
            <person name="Labutti K."/>
            <person name="Pangilinan J."/>
            <person name="Lipzen A."/>
            <person name="Riley R."/>
            <person name="Andreopoulos W."/>
            <person name="He G."/>
            <person name="Johnson J."/>
            <person name="Barry K.W."/>
            <person name="Grigoriev I.V."/>
            <person name="Nagy L."/>
            <person name="Hibbett D."/>
            <person name="Henrissat B."/>
            <person name="Matheny P.B."/>
            <person name="Labbe J."/>
            <person name="Martin F."/>
        </authorList>
    </citation>
    <scope>NUCLEOTIDE SEQUENCE</scope>
    <source>
        <strain evidence="1">EC-137</strain>
    </source>
</reference>
<reference evidence="1" key="2">
    <citation type="journal article" date="2022" name="New Phytol.">
        <title>Evolutionary transition to the ectomycorrhizal habit in the genomes of a hyperdiverse lineage of mushroom-forming fungi.</title>
        <authorList>
            <person name="Looney B."/>
            <person name="Miyauchi S."/>
            <person name="Morin E."/>
            <person name="Drula E."/>
            <person name="Courty P.E."/>
            <person name="Kohler A."/>
            <person name="Kuo A."/>
            <person name="LaButti K."/>
            <person name="Pangilinan J."/>
            <person name="Lipzen A."/>
            <person name="Riley R."/>
            <person name="Andreopoulos W."/>
            <person name="He G."/>
            <person name="Johnson J."/>
            <person name="Nolan M."/>
            <person name="Tritt A."/>
            <person name="Barry K.W."/>
            <person name="Grigoriev I.V."/>
            <person name="Nagy L.G."/>
            <person name="Hibbett D."/>
            <person name="Henrissat B."/>
            <person name="Matheny P.B."/>
            <person name="Labbe J."/>
            <person name="Martin F.M."/>
        </authorList>
    </citation>
    <scope>NUCLEOTIDE SEQUENCE</scope>
    <source>
        <strain evidence="1">EC-137</strain>
    </source>
</reference>
<keyword evidence="2" id="KW-1185">Reference proteome</keyword>
<accession>A0ACB8QGX7</accession>